<reference evidence="3 4" key="1">
    <citation type="journal article" date="2021" name="Arch. Microbiol.">
        <title>Thalassobius aquimarinus sp. nov., isolated from the Sea of Japan seashore.</title>
        <authorList>
            <person name="Kurilenko V.V."/>
            <person name="Romanenko L.A."/>
            <person name="Chernysheva N.Y."/>
            <person name="Velansky P.V."/>
            <person name="Tekutyeva L.A."/>
            <person name="Isaeva M.P."/>
            <person name="Mikhailov V.V."/>
        </authorList>
    </citation>
    <scope>NUCLEOTIDE SEQUENCE [LARGE SCALE GENOMIC DNA]</scope>
    <source>
        <strain evidence="3 4">KMM 8518</strain>
    </source>
</reference>
<evidence type="ECO:0000313" key="3">
    <source>
        <dbReference type="EMBL" id="MBR9652642.1"/>
    </source>
</evidence>
<dbReference type="PROSITE" id="PS50930">
    <property type="entry name" value="HTH_LYTTR"/>
    <property type="match status" value="1"/>
</dbReference>
<sequence>MISIIIRAAKNTVSYPAVAIWILIAVGAAVMGPFGTYSGFGWLPRSIYWFAICGSSVFLSQLVRGIVGRYIRDVLSWRFDAIAIAGVTLVLTPFVFKLTQFMVPAAEGTPPALWRIGLFVLLIGILLTAIRRIYRFQQLPETMRDGAGRSGAGGDTAPAGTQSAVQPMEPVADAHDGCRLHQRLPMEMREPILHLSARDHFVDVETVSALYSLRMRFADAVAEMDGVAGHVIHRSHWISADAIRGPKREGGKMFLVLSNGTKVPVSRTYRPRLEAAGIL</sequence>
<evidence type="ECO:0000313" key="4">
    <source>
        <dbReference type="Proteomes" id="UP001195941"/>
    </source>
</evidence>
<dbReference type="EMBL" id="JADMKU010000017">
    <property type="protein sequence ID" value="MBR9652642.1"/>
    <property type="molecule type" value="Genomic_DNA"/>
</dbReference>
<dbReference type="SMART" id="SM00850">
    <property type="entry name" value="LytTR"/>
    <property type="match status" value="1"/>
</dbReference>
<keyword evidence="1" id="KW-1133">Transmembrane helix</keyword>
<name>A0ABS5HV27_9RHOB</name>
<organism evidence="3 4">
    <name type="scientific">Thalassovita aquimarina</name>
    <dbReference type="NCBI Taxonomy" id="2785917"/>
    <lineage>
        <taxon>Bacteria</taxon>
        <taxon>Pseudomonadati</taxon>
        <taxon>Pseudomonadota</taxon>
        <taxon>Alphaproteobacteria</taxon>
        <taxon>Rhodobacterales</taxon>
        <taxon>Roseobacteraceae</taxon>
        <taxon>Thalassovita</taxon>
    </lineage>
</organism>
<accession>A0ABS5HV27</accession>
<feature type="transmembrane region" description="Helical" evidence="1">
    <location>
        <begin position="12"/>
        <end position="35"/>
    </location>
</feature>
<feature type="transmembrane region" description="Helical" evidence="1">
    <location>
        <begin position="116"/>
        <end position="134"/>
    </location>
</feature>
<evidence type="ECO:0000259" key="2">
    <source>
        <dbReference type="PROSITE" id="PS50930"/>
    </source>
</evidence>
<dbReference type="InterPro" id="IPR007492">
    <property type="entry name" value="LytTR_DNA-bd_dom"/>
</dbReference>
<keyword evidence="1" id="KW-0812">Transmembrane</keyword>
<protein>
    <submittedName>
        <fullName evidence="3">LytTR family transcriptional regulator</fullName>
    </submittedName>
</protein>
<gene>
    <name evidence="3" type="ORF">IT775_16105</name>
</gene>
<comment type="caution">
    <text evidence="3">The sequence shown here is derived from an EMBL/GenBank/DDBJ whole genome shotgun (WGS) entry which is preliminary data.</text>
</comment>
<dbReference type="Proteomes" id="UP001195941">
    <property type="component" value="Unassembled WGS sequence"/>
</dbReference>
<keyword evidence="4" id="KW-1185">Reference proteome</keyword>
<dbReference type="RefSeq" id="WP_212702261.1">
    <property type="nucleotide sequence ID" value="NZ_JADMKU010000017.1"/>
</dbReference>
<feature type="transmembrane region" description="Helical" evidence="1">
    <location>
        <begin position="47"/>
        <end position="67"/>
    </location>
</feature>
<evidence type="ECO:0000256" key="1">
    <source>
        <dbReference type="SAM" id="Phobius"/>
    </source>
</evidence>
<feature type="transmembrane region" description="Helical" evidence="1">
    <location>
        <begin position="79"/>
        <end position="96"/>
    </location>
</feature>
<keyword evidence="1" id="KW-0472">Membrane</keyword>
<dbReference type="Pfam" id="PF04397">
    <property type="entry name" value="LytTR"/>
    <property type="match status" value="1"/>
</dbReference>
<feature type="domain" description="HTH LytTR-type" evidence="2">
    <location>
        <begin position="192"/>
        <end position="279"/>
    </location>
</feature>
<proteinExistence type="predicted"/>